<protein>
    <submittedName>
        <fullName evidence="8">Predicted arabinose efflux permease, MFS family</fullName>
    </submittedName>
</protein>
<accession>A0A1M6JX37</accession>
<comment type="subcellular location">
    <subcellularLocation>
        <location evidence="1">Cell membrane</location>
        <topology evidence="1">Multi-pass membrane protein</topology>
    </subcellularLocation>
</comment>
<dbReference type="STRING" id="1121298.SAMN05444401_3264"/>
<feature type="transmembrane region" description="Helical" evidence="6">
    <location>
        <begin position="152"/>
        <end position="175"/>
    </location>
</feature>
<dbReference type="InterPro" id="IPR036259">
    <property type="entry name" value="MFS_trans_sf"/>
</dbReference>
<feature type="transmembrane region" description="Helical" evidence="6">
    <location>
        <begin position="239"/>
        <end position="260"/>
    </location>
</feature>
<dbReference type="PROSITE" id="PS50850">
    <property type="entry name" value="MFS"/>
    <property type="match status" value="1"/>
</dbReference>
<evidence type="ECO:0000313" key="8">
    <source>
        <dbReference type="EMBL" id="SHJ51252.1"/>
    </source>
</evidence>
<dbReference type="InterPro" id="IPR011701">
    <property type="entry name" value="MFS"/>
</dbReference>
<dbReference type="Proteomes" id="UP000184080">
    <property type="component" value="Unassembled WGS sequence"/>
</dbReference>
<keyword evidence="5 6" id="KW-0472">Membrane</keyword>
<feature type="transmembrane region" description="Helical" evidence="6">
    <location>
        <begin position="62"/>
        <end position="82"/>
    </location>
</feature>
<keyword evidence="4 6" id="KW-1133">Transmembrane helix</keyword>
<dbReference type="PANTHER" id="PTHR23520:SF5">
    <property type="entry name" value="TRANSPORTER, PUTATIVE (AFU_ORTHOLOGUE AFUA_3G04000)-RELATED"/>
    <property type="match status" value="1"/>
</dbReference>
<feature type="transmembrane region" description="Helical" evidence="6">
    <location>
        <begin position="31"/>
        <end position="50"/>
    </location>
</feature>
<feature type="domain" description="Major facilitator superfamily (MFS) profile" evidence="7">
    <location>
        <begin position="28"/>
        <end position="416"/>
    </location>
</feature>
<feature type="transmembrane region" description="Helical" evidence="6">
    <location>
        <begin position="306"/>
        <end position="332"/>
    </location>
</feature>
<evidence type="ECO:0000256" key="3">
    <source>
        <dbReference type="ARBA" id="ARBA00022692"/>
    </source>
</evidence>
<feature type="transmembrane region" description="Helical" evidence="6">
    <location>
        <begin position="117"/>
        <end position="140"/>
    </location>
</feature>
<keyword evidence="2" id="KW-0813">Transport</keyword>
<dbReference type="SUPFAM" id="SSF103473">
    <property type="entry name" value="MFS general substrate transporter"/>
    <property type="match status" value="1"/>
</dbReference>
<dbReference type="EMBL" id="FQZO01000005">
    <property type="protein sequence ID" value="SHJ51252.1"/>
    <property type="molecule type" value="Genomic_DNA"/>
</dbReference>
<evidence type="ECO:0000256" key="6">
    <source>
        <dbReference type="SAM" id="Phobius"/>
    </source>
</evidence>
<name>A0A1M6JX37_9CLOT</name>
<keyword evidence="3 6" id="KW-0812">Transmembrane</keyword>
<gene>
    <name evidence="8" type="ORF">SAMN05444401_3264</name>
</gene>
<dbReference type="Pfam" id="PF07690">
    <property type="entry name" value="MFS_1"/>
    <property type="match status" value="2"/>
</dbReference>
<dbReference type="InterPro" id="IPR020846">
    <property type="entry name" value="MFS_dom"/>
</dbReference>
<feature type="transmembrane region" description="Helical" evidence="6">
    <location>
        <begin position="392"/>
        <end position="412"/>
    </location>
</feature>
<evidence type="ECO:0000256" key="1">
    <source>
        <dbReference type="ARBA" id="ARBA00004651"/>
    </source>
</evidence>
<dbReference type="AlphaFoldDB" id="A0A1M6JX37"/>
<dbReference type="GO" id="GO:0022857">
    <property type="term" value="F:transmembrane transporter activity"/>
    <property type="evidence" value="ECO:0007669"/>
    <property type="project" value="InterPro"/>
</dbReference>
<dbReference type="PANTHER" id="PTHR23520">
    <property type="entry name" value="TRANSPORTER, PUTATIVE (AFU_ORTHOLOGUE AFUA_3G04000)-RELATED"/>
    <property type="match status" value="1"/>
</dbReference>
<sequence>MVGFLKAQNIQKNIKRRITKIKKQYNRNARLYLLAILFFYISLGAFSMLQGIYLKEIGIKEGFLGVILSFKTAAIALASIPCSMIADKIGKKKAIFLAMLFVPLCTIFQGLSTKTYLLLILAIVQGTANSFMVVCEGPFFMENSNDKNRVQLFSYSFATNVFSTMIGYTVFGAISESIVSKLGGIKALSYSMVGAGVLGLMACVVVCFIKENPNFKSVSHSNYFSNAKDLIKNRYASRFLIYNALIGFGAGLVVPYFNVYLKYKVNAGTDTIGVIMSLAQAAMGMGGLITPFMAKRLGRIKTINTCQILSIPFLLLIALPPNIYIVAAAMFMRNGLMNMAGPVTGTLTMELINSTQRSTFASINNIANNLSRAISTMVGGLIMAHVPYGYEVPYFLTALLYLAATILFHNTFAGYDFKVNKGGAAKSV</sequence>
<evidence type="ECO:0000256" key="2">
    <source>
        <dbReference type="ARBA" id="ARBA00022448"/>
    </source>
</evidence>
<feature type="transmembrane region" description="Helical" evidence="6">
    <location>
        <begin position="272"/>
        <end position="294"/>
    </location>
</feature>
<reference evidence="8 9" key="1">
    <citation type="submission" date="2016-11" db="EMBL/GenBank/DDBJ databases">
        <authorList>
            <person name="Jaros S."/>
            <person name="Januszkiewicz K."/>
            <person name="Wedrychowicz H."/>
        </authorList>
    </citation>
    <scope>NUCLEOTIDE SEQUENCE [LARGE SCALE GENOMIC DNA]</scope>
    <source>
        <strain evidence="8 9">DSM 21864</strain>
    </source>
</reference>
<evidence type="ECO:0000256" key="4">
    <source>
        <dbReference type="ARBA" id="ARBA00022989"/>
    </source>
</evidence>
<evidence type="ECO:0000256" key="5">
    <source>
        <dbReference type="ARBA" id="ARBA00023136"/>
    </source>
</evidence>
<proteinExistence type="predicted"/>
<organism evidence="8 9">
    <name type="scientific">Clostridium amylolyticum</name>
    <dbReference type="NCBI Taxonomy" id="1121298"/>
    <lineage>
        <taxon>Bacteria</taxon>
        <taxon>Bacillati</taxon>
        <taxon>Bacillota</taxon>
        <taxon>Clostridia</taxon>
        <taxon>Eubacteriales</taxon>
        <taxon>Clostridiaceae</taxon>
        <taxon>Clostridium</taxon>
    </lineage>
</organism>
<feature type="transmembrane region" description="Helical" evidence="6">
    <location>
        <begin position="94"/>
        <end position="111"/>
    </location>
</feature>
<keyword evidence="9" id="KW-1185">Reference proteome</keyword>
<evidence type="ECO:0000313" key="9">
    <source>
        <dbReference type="Proteomes" id="UP000184080"/>
    </source>
</evidence>
<evidence type="ECO:0000259" key="7">
    <source>
        <dbReference type="PROSITE" id="PS50850"/>
    </source>
</evidence>
<dbReference type="Gene3D" id="1.20.1250.20">
    <property type="entry name" value="MFS general substrate transporter like domains"/>
    <property type="match status" value="1"/>
</dbReference>
<dbReference type="GO" id="GO:0005886">
    <property type="term" value="C:plasma membrane"/>
    <property type="evidence" value="ECO:0007669"/>
    <property type="project" value="UniProtKB-SubCell"/>
</dbReference>
<feature type="transmembrane region" description="Helical" evidence="6">
    <location>
        <begin position="187"/>
        <end position="209"/>
    </location>
</feature>